<dbReference type="Gene3D" id="3.40.30.10">
    <property type="entry name" value="Glutaredoxin"/>
    <property type="match status" value="2"/>
</dbReference>
<feature type="domain" description="Thioredoxin" evidence="1">
    <location>
        <begin position="729"/>
        <end position="855"/>
    </location>
</feature>
<dbReference type="InterPro" id="IPR017920">
    <property type="entry name" value="COMM"/>
</dbReference>
<keyword evidence="3" id="KW-1185">Reference proteome</keyword>
<dbReference type="PROSITE" id="PS51352">
    <property type="entry name" value="THIOREDOXIN_2"/>
    <property type="match status" value="1"/>
</dbReference>
<evidence type="ECO:0000259" key="1">
    <source>
        <dbReference type="PROSITE" id="PS51352"/>
    </source>
</evidence>
<dbReference type="AlphaFoldDB" id="A0A814HBE1"/>
<dbReference type="EMBL" id="CAJNOR010000789">
    <property type="protein sequence ID" value="CAF1007777.1"/>
    <property type="molecule type" value="Genomic_DNA"/>
</dbReference>
<organism evidence="2 3">
    <name type="scientific">Adineta ricciae</name>
    <name type="common">Rotifer</name>
    <dbReference type="NCBI Taxonomy" id="249248"/>
    <lineage>
        <taxon>Eukaryota</taxon>
        <taxon>Metazoa</taxon>
        <taxon>Spiralia</taxon>
        <taxon>Gnathifera</taxon>
        <taxon>Rotifera</taxon>
        <taxon>Eurotatoria</taxon>
        <taxon>Bdelloidea</taxon>
        <taxon>Adinetida</taxon>
        <taxon>Adinetidae</taxon>
        <taxon>Adineta</taxon>
    </lineage>
</organism>
<dbReference type="Pfam" id="PF21672">
    <property type="entry name" value="COMM_HN"/>
    <property type="match status" value="1"/>
</dbReference>
<protein>
    <recommendedName>
        <fullName evidence="1">Thioredoxin domain-containing protein</fullName>
    </recommendedName>
</protein>
<evidence type="ECO:0000313" key="3">
    <source>
        <dbReference type="Proteomes" id="UP000663828"/>
    </source>
</evidence>
<evidence type="ECO:0000313" key="2">
    <source>
        <dbReference type="EMBL" id="CAF1007777.1"/>
    </source>
</evidence>
<dbReference type="SUPFAM" id="SSF52833">
    <property type="entry name" value="Thioredoxin-like"/>
    <property type="match status" value="2"/>
</dbReference>
<comment type="caution">
    <text evidence="2">The sequence shown here is derived from an EMBL/GenBank/DDBJ whole genome shotgun (WGS) entry which is preliminary data.</text>
</comment>
<dbReference type="PANTHER" id="PTHR46497:SF1">
    <property type="entry name" value="THIOREDOXIN DOMAIN-CONTAINING PROTEIN 11"/>
    <property type="match status" value="1"/>
</dbReference>
<proteinExistence type="predicted"/>
<dbReference type="Pfam" id="PF07258">
    <property type="entry name" value="COMM_domain"/>
    <property type="match status" value="1"/>
</dbReference>
<dbReference type="Pfam" id="PF00085">
    <property type="entry name" value="Thioredoxin"/>
    <property type="match status" value="2"/>
</dbReference>
<accession>A0A814HBE1</accession>
<dbReference type="PANTHER" id="PTHR46497">
    <property type="entry name" value="THIOREDOXIN DOMAIN-CONTAINING PROTEIN 11"/>
    <property type="match status" value="1"/>
</dbReference>
<dbReference type="InterPro" id="IPR036249">
    <property type="entry name" value="Thioredoxin-like_sf"/>
</dbReference>
<reference evidence="2" key="1">
    <citation type="submission" date="2021-02" db="EMBL/GenBank/DDBJ databases">
        <authorList>
            <person name="Nowell W R."/>
        </authorList>
    </citation>
    <scope>NUCLEOTIDE SEQUENCE</scope>
</reference>
<name>A0A814HBE1_ADIRI</name>
<sequence length="897" mass="104423">MRFRFCGGEDCADWLLAEIFTLSKLSSVKLKALCQQVMQAILTDTLNFSEVQKLVGDKFESGNLKASVRALQYILTMSAKHSVDGQSLLNELTQLGLPKEHASALVKVYDESFEKLIAKLRSSVMRLTKLGDIQWNLLDVKTTNNLHDMHLPVVTMNLNYNDNLENQSKSISFAMNAEQFAVLFAVIRSTKTFRLFSSDAGTYKEPRPFFTSSKQLIDDYFDGNLAPVSRTINSHTFVFVMYYANFCGISRRMRDPYEKAAAFYRERTPNGNVTLDKFHVKFIAVDCFHYNGQCRKTYKLNYFPHMFLYVKGTRGYQYFGPAIASNIIEFIEKIRMPVIRLTDVNDFLDFIVQYESTVLASFDFSNDLQRQQSSLYVQAALKHIEYDNEHPVRFAIILNQSITDELSRLYVNNTFQTPFVVLHQLHTEPQMFPNMTNNFTMENLYQWIINEETEAHVGWLIPRNRYYSHSPSIDKATVTDALTDYDNLLLFFTSNRFDEIKLRQIYFYLSSCNVTHSSRWLEQLERLYNDSFADLPDNLNKTQLHRLSSCCHYALSQISTDDLYNICLLNYPLSILNFSNKHANVCLPILKIKSVEKLCVELYCQQWLRNSSLTHEKSSNTNRDAVLDKRRDKFYEQILKIQPKKILEGNSSTQEYRNFLCGINSTWAIRLVNSRHYPNFGQNIGIMNTSRAIIVLQPKNEQHYILNDTHITTENIYKLIYEISQNVRSRSYTSIPNDEAVINHSNKLIELTTDTFHPVVFDSTKHVLVVYYTKWCGFCQSIWPVLYQTKKFFENFSDLIFTRIQADKHDLPWHLTAYHYPTMILFPAKKKNHSIVFPTSTESITSVSLIKFLLYHLYIPDTPNDHWCQSSNNSFHSMLSSTYVDFSQISYLVKSFS</sequence>
<dbReference type="InterPro" id="IPR052792">
    <property type="entry name" value="Thioredoxin_dom-contain_11"/>
</dbReference>
<dbReference type="InterPro" id="IPR013766">
    <property type="entry name" value="Thioredoxin_domain"/>
</dbReference>
<gene>
    <name evidence="2" type="ORF">XAT740_LOCUS13556</name>
</gene>
<dbReference type="Proteomes" id="UP000663828">
    <property type="component" value="Unassembled WGS sequence"/>
</dbReference>